<dbReference type="AlphaFoldDB" id="A0A4R6VG94"/>
<dbReference type="EMBL" id="SNYQ01000001">
    <property type="protein sequence ID" value="TDQ59902.1"/>
    <property type="molecule type" value="Genomic_DNA"/>
</dbReference>
<name>A0A4R6VG94_9PAST</name>
<comment type="caution">
    <text evidence="1">The sequence shown here is derived from an EMBL/GenBank/DDBJ whole genome shotgun (WGS) entry which is preliminary data.</text>
</comment>
<keyword evidence="2" id="KW-1185">Reference proteome</keyword>
<organism evidence="1 2">
    <name type="scientific">Mesocricetibacter intestinalis</name>
    <dbReference type="NCBI Taxonomy" id="1521930"/>
    <lineage>
        <taxon>Bacteria</taxon>
        <taxon>Pseudomonadati</taxon>
        <taxon>Pseudomonadota</taxon>
        <taxon>Gammaproteobacteria</taxon>
        <taxon>Pasteurellales</taxon>
        <taxon>Pasteurellaceae</taxon>
        <taxon>Mesocricetibacter</taxon>
    </lineage>
</organism>
<proteinExistence type="predicted"/>
<sequence length="45" mass="4911">MEHILLRGKVTDPDIYIDPYRNAAASGITTALAVCAGYLHDNHGR</sequence>
<gene>
    <name evidence="1" type="ORF">EDC45_0569</name>
</gene>
<protein>
    <submittedName>
        <fullName evidence="1">Uncharacterized protein</fullName>
    </submittedName>
</protein>
<accession>A0A4R6VG94</accession>
<dbReference type="Proteomes" id="UP000295657">
    <property type="component" value="Unassembled WGS sequence"/>
</dbReference>
<reference evidence="1 2" key="1">
    <citation type="submission" date="2019-03" db="EMBL/GenBank/DDBJ databases">
        <title>Genomic Encyclopedia of Type Strains, Phase IV (KMG-IV): sequencing the most valuable type-strain genomes for metagenomic binning, comparative biology and taxonomic classification.</title>
        <authorList>
            <person name="Goeker M."/>
        </authorList>
    </citation>
    <scope>NUCLEOTIDE SEQUENCE [LARGE SCALE GENOMIC DNA]</scope>
    <source>
        <strain evidence="1 2">DSM 28403</strain>
    </source>
</reference>
<evidence type="ECO:0000313" key="1">
    <source>
        <dbReference type="EMBL" id="TDQ59902.1"/>
    </source>
</evidence>
<evidence type="ECO:0000313" key="2">
    <source>
        <dbReference type="Proteomes" id="UP000295657"/>
    </source>
</evidence>